<evidence type="ECO:0000313" key="1">
    <source>
        <dbReference type="EMBL" id="KAK0166352.1"/>
    </source>
</evidence>
<reference evidence="1" key="1">
    <citation type="journal article" date="2023" name="bioRxiv">
        <title>Scaffold-level genome assemblies of two parasitoid biocontrol wasps reveal the parthenogenesis mechanism and an associated novel virus.</title>
        <authorList>
            <person name="Inwood S."/>
            <person name="Skelly J."/>
            <person name="Guhlin J."/>
            <person name="Harrop T."/>
            <person name="Goldson S."/>
            <person name="Dearden P."/>
        </authorList>
    </citation>
    <scope>NUCLEOTIDE SEQUENCE</scope>
    <source>
        <strain evidence="1">Irish</strain>
        <tissue evidence="1">Whole body</tissue>
    </source>
</reference>
<dbReference type="EMBL" id="JAQQBS010001422">
    <property type="protein sequence ID" value="KAK0166352.1"/>
    <property type="molecule type" value="Genomic_DNA"/>
</dbReference>
<evidence type="ECO:0000313" key="2">
    <source>
        <dbReference type="Proteomes" id="UP001168990"/>
    </source>
</evidence>
<dbReference type="SUPFAM" id="SSF52954">
    <property type="entry name" value="Class II aaRS ABD-related"/>
    <property type="match status" value="1"/>
</dbReference>
<reference evidence="1" key="2">
    <citation type="submission" date="2023-03" db="EMBL/GenBank/DDBJ databases">
        <authorList>
            <person name="Inwood S.N."/>
            <person name="Skelly J.G."/>
            <person name="Guhlin J."/>
            <person name="Harrop T.W.R."/>
            <person name="Goldson S.G."/>
            <person name="Dearden P.K."/>
        </authorList>
    </citation>
    <scope>NUCLEOTIDE SEQUENCE</scope>
    <source>
        <strain evidence="1">Irish</strain>
        <tissue evidence="1">Whole body</tissue>
    </source>
</reference>
<dbReference type="InterPro" id="IPR036621">
    <property type="entry name" value="Anticodon-bd_dom_sf"/>
</dbReference>
<keyword evidence="2" id="KW-1185">Reference proteome</keyword>
<evidence type="ECO:0008006" key="3">
    <source>
        <dbReference type="Google" id="ProtNLM"/>
    </source>
</evidence>
<organism evidence="1 2">
    <name type="scientific">Microctonus aethiopoides</name>
    <dbReference type="NCBI Taxonomy" id="144406"/>
    <lineage>
        <taxon>Eukaryota</taxon>
        <taxon>Metazoa</taxon>
        <taxon>Ecdysozoa</taxon>
        <taxon>Arthropoda</taxon>
        <taxon>Hexapoda</taxon>
        <taxon>Insecta</taxon>
        <taxon>Pterygota</taxon>
        <taxon>Neoptera</taxon>
        <taxon>Endopterygota</taxon>
        <taxon>Hymenoptera</taxon>
        <taxon>Apocrita</taxon>
        <taxon>Ichneumonoidea</taxon>
        <taxon>Braconidae</taxon>
        <taxon>Euphorinae</taxon>
        <taxon>Microctonus</taxon>
    </lineage>
</organism>
<dbReference type="AlphaFoldDB" id="A0AA39FB81"/>
<sequence length="329" mass="37812">MEKILKDLGSGFLNLDRGFLFGPQGKLLRRNLEELWYRHCVVMPPYNVFLSPTDKLNETFDKLQSFDVVDKPLGIAVLENSKYICNPDIVSTYSKLNSHTVGKISIITDSSEGKDLYHRKQRERKVWWRKFSREPSRFKFSDVKKINKNKDTIDITAEFPFGSIVVETIIYQQDIRKINYPIKTNDATNIHLVEHITLLDWGCLAFLCDAYTPPTSSSSSSCELKLNFKLSPYKIGFFIQPSTEELDPKSQEKSRLLLYLNNQLKSKGIETIVTKTREAIESFQVPLIVTVDDTSLQNGIVQVWSQLTTLAESVHITNLCNYVLKRCNI</sequence>
<name>A0AA39FB81_9HYME</name>
<dbReference type="Proteomes" id="UP001168990">
    <property type="component" value="Unassembled WGS sequence"/>
</dbReference>
<accession>A0AA39FB81</accession>
<proteinExistence type="predicted"/>
<dbReference type="Gene3D" id="3.40.50.800">
    <property type="entry name" value="Anticodon-binding domain"/>
    <property type="match status" value="1"/>
</dbReference>
<comment type="caution">
    <text evidence="1">The sequence shown here is derived from an EMBL/GenBank/DDBJ whole genome shotgun (WGS) entry which is preliminary data.</text>
</comment>
<protein>
    <recommendedName>
        <fullName evidence="3">DNA polymerase subunit gamma-2, mitochondrial</fullName>
    </recommendedName>
</protein>
<gene>
    <name evidence="1" type="ORF">PV328_004778</name>
</gene>
<dbReference type="Gene3D" id="3.30.930.10">
    <property type="entry name" value="Bira Bifunctional Protein, Domain 2"/>
    <property type="match status" value="1"/>
</dbReference>
<dbReference type="SUPFAM" id="SSF55681">
    <property type="entry name" value="Class II aaRS and biotin synthetases"/>
    <property type="match status" value="1"/>
</dbReference>
<dbReference type="InterPro" id="IPR045864">
    <property type="entry name" value="aa-tRNA-synth_II/BPL/LPL"/>
</dbReference>